<evidence type="ECO:0000259" key="3">
    <source>
        <dbReference type="Pfam" id="PF03358"/>
    </source>
</evidence>
<keyword evidence="1" id="KW-0285">Flavoprotein</keyword>
<accession>A0A0F9HTA1</accession>
<dbReference type="Pfam" id="PF03358">
    <property type="entry name" value="FMN_red"/>
    <property type="match status" value="1"/>
</dbReference>
<organism evidence="4">
    <name type="scientific">marine sediment metagenome</name>
    <dbReference type="NCBI Taxonomy" id="412755"/>
    <lineage>
        <taxon>unclassified sequences</taxon>
        <taxon>metagenomes</taxon>
        <taxon>ecological metagenomes</taxon>
    </lineage>
</organism>
<dbReference type="InterPro" id="IPR005025">
    <property type="entry name" value="FMN_Rdtase-like_dom"/>
</dbReference>
<evidence type="ECO:0000313" key="4">
    <source>
        <dbReference type="EMBL" id="KKM18382.1"/>
    </source>
</evidence>
<dbReference type="InterPro" id="IPR051796">
    <property type="entry name" value="ISF_SsuE-like"/>
</dbReference>
<gene>
    <name evidence="4" type="ORF">LCGC14_1666220</name>
</gene>
<dbReference type="PANTHER" id="PTHR43278:SF1">
    <property type="entry name" value="IRON-SULFUR FLAVOPROTEIN MJ1083"/>
    <property type="match status" value="1"/>
</dbReference>
<protein>
    <recommendedName>
        <fullName evidence="3">NADPH-dependent FMN reductase-like domain-containing protein</fullName>
    </recommendedName>
</protein>
<dbReference type="Gene3D" id="3.40.50.360">
    <property type="match status" value="1"/>
</dbReference>
<evidence type="ECO:0000256" key="1">
    <source>
        <dbReference type="ARBA" id="ARBA00022630"/>
    </source>
</evidence>
<proteinExistence type="predicted"/>
<dbReference type="SUPFAM" id="SSF52218">
    <property type="entry name" value="Flavoproteins"/>
    <property type="match status" value="1"/>
</dbReference>
<comment type="caution">
    <text evidence="4">The sequence shown here is derived from an EMBL/GenBank/DDBJ whole genome shotgun (WGS) entry which is preliminary data.</text>
</comment>
<feature type="domain" description="NADPH-dependent FMN reductase-like" evidence="3">
    <location>
        <begin position="4"/>
        <end position="120"/>
    </location>
</feature>
<reference evidence="4" key="1">
    <citation type="journal article" date="2015" name="Nature">
        <title>Complex archaea that bridge the gap between prokaryotes and eukaryotes.</title>
        <authorList>
            <person name="Spang A."/>
            <person name="Saw J.H."/>
            <person name="Jorgensen S.L."/>
            <person name="Zaremba-Niedzwiedzka K."/>
            <person name="Martijn J."/>
            <person name="Lind A.E."/>
            <person name="van Eijk R."/>
            <person name="Schleper C."/>
            <person name="Guy L."/>
            <person name="Ettema T.J."/>
        </authorList>
    </citation>
    <scope>NUCLEOTIDE SEQUENCE</scope>
</reference>
<evidence type="ECO:0000256" key="2">
    <source>
        <dbReference type="ARBA" id="ARBA00022643"/>
    </source>
</evidence>
<dbReference type="PANTHER" id="PTHR43278">
    <property type="entry name" value="NAD(P)H-DEPENDENT FMN-CONTAINING OXIDOREDUCTASE YWQN-RELATED"/>
    <property type="match status" value="1"/>
</dbReference>
<dbReference type="EMBL" id="LAZR01014234">
    <property type="protein sequence ID" value="KKM18382.1"/>
    <property type="molecule type" value="Genomic_DNA"/>
</dbReference>
<dbReference type="GO" id="GO:0016491">
    <property type="term" value="F:oxidoreductase activity"/>
    <property type="evidence" value="ECO:0007669"/>
    <property type="project" value="InterPro"/>
</dbReference>
<dbReference type="InterPro" id="IPR029039">
    <property type="entry name" value="Flavoprotein-like_sf"/>
</dbReference>
<dbReference type="AlphaFoldDB" id="A0A0F9HTA1"/>
<name>A0A0F9HTA1_9ZZZZ</name>
<keyword evidence="2" id="KW-0288">FMN</keyword>
<sequence length="211" mass="23178">MSLKILGVSGSPVPNSNTDRAVKAVLEASRLKSEFVKLSDITVRPCRACKRCVEDNICKQEDDFPALASKILEASALVIGAYCPYRSLDASTKAFLERLWSMRHQKNLNEGMQVVIVVTGVIPPIAKLVSDTIAHEMRMENMEIVDTILIRGNVPCLTCGRGSECKMSGVPLIFGKGKKASSDLCIRVEDQGNVQKQIIQVGEMLQKRLSE</sequence>